<dbReference type="Pfam" id="PF11127">
    <property type="entry name" value="YgaP-like_TM"/>
    <property type="match status" value="1"/>
</dbReference>
<name>A0A1I4ND89_9BACI</name>
<dbReference type="AlphaFoldDB" id="A0A1I4ND89"/>
<evidence type="ECO:0000313" key="4">
    <source>
        <dbReference type="Proteomes" id="UP000199668"/>
    </source>
</evidence>
<evidence type="ECO:0000313" key="3">
    <source>
        <dbReference type="EMBL" id="SFM13458.1"/>
    </source>
</evidence>
<dbReference type="OrthoDB" id="5405951at2"/>
<sequence length="85" mass="9817">MRPNIGMTQAFCRIVIGLVLLFWVNARSSRIRRDPEDHLLWIVIGAMKVAEGITQFCPTIKLYHMMTGSRQNAENTPEHHNMHES</sequence>
<dbReference type="STRING" id="266892.SAMN04488054_1175"/>
<dbReference type="EMBL" id="FOTY01000017">
    <property type="protein sequence ID" value="SFM13458.1"/>
    <property type="molecule type" value="Genomic_DNA"/>
</dbReference>
<dbReference type="Proteomes" id="UP000199668">
    <property type="component" value="Unassembled WGS sequence"/>
</dbReference>
<keyword evidence="1" id="KW-1133">Transmembrane helix</keyword>
<evidence type="ECO:0000259" key="2">
    <source>
        <dbReference type="Pfam" id="PF11127"/>
    </source>
</evidence>
<reference evidence="3 4" key="1">
    <citation type="submission" date="2016-10" db="EMBL/GenBank/DDBJ databases">
        <authorList>
            <person name="de Groot N.N."/>
        </authorList>
    </citation>
    <scope>NUCLEOTIDE SEQUENCE [LARGE SCALE GENOMIC DNA]</scope>
    <source>
        <strain evidence="3 4">CGMCC 1.6134</strain>
    </source>
</reference>
<proteinExistence type="predicted"/>
<organism evidence="3 4">
    <name type="scientific">Salibacterium qingdaonense</name>
    <dbReference type="NCBI Taxonomy" id="266892"/>
    <lineage>
        <taxon>Bacteria</taxon>
        <taxon>Bacillati</taxon>
        <taxon>Bacillota</taxon>
        <taxon>Bacilli</taxon>
        <taxon>Bacillales</taxon>
        <taxon>Bacillaceae</taxon>
    </lineage>
</organism>
<gene>
    <name evidence="3" type="ORF">SAMN04488054_1175</name>
</gene>
<dbReference type="RefSeq" id="WP_090927367.1">
    <property type="nucleotide sequence ID" value="NZ_FOTY01000017.1"/>
</dbReference>
<accession>A0A1I4ND89</accession>
<keyword evidence="1" id="KW-0472">Membrane</keyword>
<feature type="transmembrane region" description="Helical" evidence="1">
    <location>
        <begin position="6"/>
        <end position="24"/>
    </location>
</feature>
<feature type="domain" description="Inner membrane protein YgaP-like transmembrane" evidence="2">
    <location>
        <begin position="1"/>
        <end position="66"/>
    </location>
</feature>
<dbReference type="InterPro" id="IPR021309">
    <property type="entry name" value="YgaP-like_TM"/>
</dbReference>
<protein>
    <recommendedName>
        <fullName evidence="2">Inner membrane protein YgaP-like transmembrane domain-containing protein</fullName>
    </recommendedName>
</protein>
<evidence type="ECO:0000256" key="1">
    <source>
        <dbReference type="SAM" id="Phobius"/>
    </source>
</evidence>
<keyword evidence="4" id="KW-1185">Reference proteome</keyword>
<keyword evidence="1" id="KW-0812">Transmembrane</keyword>